<dbReference type="RefSeq" id="WP_019020628.1">
    <property type="nucleotide sequence ID" value="NZ_BMXD01000014.1"/>
</dbReference>
<reference evidence="2" key="1">
    <citation type="journal article" date="2019" name="Int. J. Syst. Evol. Microbiol.">
        <title>The Global Catalogue of Microorganisms (GCM) 10K type strain sequencing project: providing services to taxonomists for standard genome sequencing and annotation.</title>
        <authorList>
            <consortium name="The Broad Institute Genomics Platform"/>
            <consortium name="The Broad Institute Genome Sequencing Center for Infectious Disease"/>
            <person name="Wu L."/>
            <person name="Ma J."/>
        </authorList>
    </citation>
    <scope>NUCLEOTIDE SEQUENCE [LARGE SCALE GENOMIC DNA]</scope>
    <source>
        <strain evidence="2">KCTC 12847</strain>
    </source>
</reference>
<accession>A0ABV7LXC6</accession>
<comment type="caution">
    <text evidence="1">The sequence shown here is derived from an EMBL/GenBank/DDBJ whole genome shotgun (WGS) entry which is preliminary data.</text>
</comment>
<sequence>MFFFLIHARPQPGAPSPENISEAMVKVWVNSEDYQIAEAAAVQRISRRRWQVIAIEDAIDYGESLPQGLNSAQTRLYNDALIGGIATLYRYSYID</sequence>
<evidence type="ECO:0000313" key="2">
    <source>
        <dbReference type="Proteomes" id="UP001595640"/>
    </source>
</evidence>
<name>A0ABV7LXC6_9GAMM</name>
<organism evidence="1 2">
    <name type="scientific">Modicisalibacter luteus</name>
    <dbReference type="NCBI Taxonomy" id="453962"/>
    <lineage>
        <taxon>Bacteria</taxon>
        <taxon>Pseudomonadati</taxon>
        <taxon>Pseudomonadota</taxon>
        <taxon>Gammaproteobacteria</taxon>
        <taxon>Oceanospirillales</taxon>
        <taxon>Halomonadaceae</taxon>
        <taxon>Modicisalibacter</taxon>
    </lineage>
</organism>
<evidence type="ECO:0000313" key="1">
    <source>
        <dbReference type="EMBL" id="MFC3291237.1"/>
    </source>
</evidence>
<keyword evidence="2" id="KW-1185">Reference proteome</keyword>
<dbReference type="EMBL" id="JBHRUH010000009">
    <property type="protein sequence ID" value="MFC3291237.1"/>
    <property type="molecule type" value="Genomic_DNA"/>
</dbReference>
<protein>
    <submittedName>
        <fullName evidence="1">Uncharacterized protein</fullName>
    </submittedName>
</protein>
<dbReference type="Proteomes" id="UP001595640">
    <property type="component" value="Unassembled WGS sequence"/>
</dbReference>
<gene>
    <name evidence="1" type="ORF">ACFOEI_04005</name>
</gene>
<proteinExistence type="predicted"/>